<dbReference type="GO" id="GO:0071555">
    <property type="term" value="P:cell wall organization"/>
    <property type="evidence" value="ECO:0007669"/>
    <property type="project" value="UniProtKB-KW"/>
</dbReference>
<sequence length="170" mass="19839">MKKVRASYKKNVVIKLEHDSKSLVKMVHCTEQRHQIKLRNENYFNAILDSFENDACVLAGYYEEQLISACLLVKCNNTTEILYSGYDDTYKHYNSTYPLRYESIQWAKDNGCKEFSFGGVEGTLDDGLTMFKSSFNPLIHVFIGEFDMLPYPVLSKITQLFYPYLKKYVM</sequence>
<dbReference type="Pfam" id="PF02388">
    <property type="entry name" value="FemAB"/>
    <property type="match status" value="1"/>
</dbReference>
<dbReference type="GO" id="GO:0008360">
    <property type="term" value="P:regulation of cell shape"/>
    <property type="evidence" value="ECO:0007669"/>
    <property type="project" value="UniProtKB-KW"/>
</dbReference>
<dbReference type="GO" id="GO:0009252">
    <property type="term" value="P:peptidoglycan biosynthetic process"/>
    <property type="evidence" value="ECO:0007669"/>
    <property type="project" value="UniProtKB-KW"/>
</dbReference>
<dbReference type="InterPro" id="IPR016181">
    <property type="entry name" value="Acyl_CoA_acyltransferase"/>
</dbReference>
<name>A0A644ZQI8_9ZZZZ</name>
<evidence type="ECO:0000256" key="2">
    <source>
        <dbReference type="ARBA" id="ARBA00022679"/>
    </source>
</evidence>
<evidence type="ECO:0000313" key="7">
    <source>
        <dbReference type="EMBL" id="MPM39864.1"/>
    </source>
</evidence>
<comment type="caution">
    <text evidence="7">The sequence shown here is derived from an EMBL/GenBank/DDBJ whole genome shotgun (WGS) entry which is preliminary data.</text>
</comment>
<keyword evidence="2" id="KW-0808">Transferase</keyword>
<keyword evidence="3" id="KW-0133">Cell shape</keyword>
<evidence type="ECO:0000256" key="3">
    <source>
        <dbReference type="ARBA" id="ARBA00022960"/>
    </source>
</evidence>
<dbReference type="PANTHER" id="PTHR36174">
    <property type="entry name" value="LIPID II:GLYCINE GLYCYLTRANSFERASE"/>
    <property type="match status" value="1"/>
</dbReference>
<dbReference type="GO" id="GO:0016755">
    <property type="term" value="F:aminoacyltransferase activity"/>
    <property type="evidence" value="ECO:0007669"/>
    <property type="project" value="InterPro"/>
</dbReference>
<dbReference type="PROSITE" id="PS51191">
    <property type="entry name" value="FEMABX"/>
    <property type="match status" value="1"/>
</dbReference>
<dbReference type="Gene3D" id="3.40.630.30">
    <property type="match status" value="1"/>
</dbReference>
<gene>
    <name evidence="7" type="ORF">SDC9_86500</name>
</gene>
<evidence type="ECO:0000256" key="5">
    <source>
        <dbReference type="ARBA" id="ARBA00023315"/>
    </source>
</evidence>
<dbReference type="SUPFAM" id="SSF55729">
    <property type="entry name" value="Acyl-CoA N-acyltransferases (Nat)"/>
    <property type="match status" value="1"/>
</dbReference>
<reference evidence="7" key="1">
    <citation type="submission" date="2019-08" db="EMBL/GenBank/DDBJ databases">
        <authorList>
            <person name="Kucharzyk K."/>
            <person name="Murdoch R.W."/>
            <person name="Higgins S."/>
            <person name="Loffler F."/>
        </authorList>
    </citation>
    <scope>NUCLEOTIDE SEQUENCE</scope>
</reference>
<keyword evidence="6" id="KW-0961">Cell wall biogenesis/degradation</keyword>
<dbReference type="InterPro" id="IPR050644">
    <property type="entry name" value="PG_Glycine_Bridge_Synth"/>
</dbReference>
<dbReference type="AlphaFoldDB" id="A0A644ZQI8"/>
<dbReference type="PANTHER" id="PTHR36174:SF1">
    <property type="entry name" value="LIPID II:GLYCINE GLYCYLTRANSFERASE"/>
    <property type="match status" value="1"/>
</dbReference>
<evidence type="ECO:0000256" key="4">
    <source>
        <dbReference type="ARBA" id="ARBA00022984"/>
    </source>
</evidence>
<proteinExistence type="inferred from homology"/>
<protein>
    <recommendedName>
        <fullName evidence="8">Lipid II:glycine glycyltransferase</fullName>
    </recommendedName>
</protein>
<evidence type="ECO:0000256" key="1">
    <source>
        <dbReference type="ARBA" id="ARBA00009943"/>
    </source>
</evidence>
<organism evidence="7">
    <name type="scientific">bioreactor metagenome</name>
    <dbReference type="NCBI Taxonomy" id="1076179"/>
    <lineage>
        <taxon>unclassified sequences</taxon>
        <taxon>metagenomes</taxon>
        <taxon>ecological metagenomes</taxon>
    </lineage>
</organism>
<keyword evidence="5" id="KW-0012">Acyltransferase</keyword>
<accession>A0A644ZQI8</accession>
<comment type="similarity">
    <text evidence="1">Belongs to the FemABX family.</text>
</comment>
<dbReference type="EMBL" id="VSSQ01008793">
    <property type="protein sequence ID" value="MPM39864.1"/>
    <property type="molecule type" value="Genomic_DNA"/>
</dbReference>
<evidence type="ECO:0008006" key="8">
    <source>
        <dbReference type="Google" id="ProtNLM"/>
    </source>
</evidence>
<evidence type="ECO:0000256" key="6">
    <source>
        <dbReference type="ARBA" id="ARBA00023316"/>
    </source>
</evidence>
<dbReference type="InterPro" id="IPR003447">
    <property type="entry name" value="FEMABX"/>
</dbReference>
<keyword evidence="4" id="KW-0573">Peptidoglycan synthesis</keyword>